<dbReference type="Proteomes" id="UP000238218">
    <property type="component" value="Unassembled WGS sequence"/>
</dbReference>
<keyword evidence="1" id="KW-0808">Transferase</keyword>
<dbReference type="PIRSF" id="PIRSF006221">
    <property type="entry name" value="Ketosamine-3-kinase"/>
    <property type="match status" value="1"/>
</dbReference>
<dbReference type="SUPFAM" id="SSF56112">
    <property type="entry name" value="Protein kinase-like (PK-like)"/>
    <property type="match status" value="1"/>
</dbReference>
<reference evidence="2 3" key="1">
    <citation type="submission" date="2018-02" db="EMBL/GenBank/DDBJ databases">
        <authorList>
            <person name="Moore K."/>
            <person name="Momper L."/>
        </authorList>
    </citation>
    <scope>NUCLEOTIDE SEQUENCE [LARGE SCALE GENOMIC DNA]</scope>
    <source>
        <strain evidence="2 3">CCALA 015</strain>
    </source>
</reference>
<dbReference type="InterPro" id="IPR011009">
    <property type="entry name" value="Kinase-like_dom_sf"/>
</dbReference>
<organism evidence="2 3">
    <name type="scientific">Aphanothece cf. minutissima CCALA 015</name>
    <dbReference type="NCBI Taxonomy" id="2107695"/>
    <lineage>
        <taxon>Bacteria</taxon>
        <taxon>Bacillati</taxon>
        <taxon>Cyanobacteriota</taxon>
        <taxon>Cyanophyceae</taxon>
        <taxon>Oscillatoriophycideae</taxon>
        <taxon>Chroococcales</taxon>
        <taxon>Aphanothecaceae</taxon>
        <taxon>Aphanothece</taxon>
    </lineage>
</organism>
<dbReference type="RefSeq" id="WP_106221861.1">
    <property type="nucleotide sequence ID" value="NZ_PVWP01000007.1"/>
</dbReference>
<keyword evidence="3" id="KW-1185">Reference proteome</keyword>
<evidence type="ECO:0000256" key="1">
    <source>
        <dbReference type="PIRNR" id="PIRNR006221"/>
    </source>
</evidence>
<accession>A0ABX5F693</accession>
<dbReference type="PANTHER" id="PTHR12149:SF8">
    <property type="entry name" value="PROTEIN-RIBULOSAMINE 3-KINASE"/>
    <property type="match status" value="1"/>
</dbReference>
<dbReference type="EMBL" id="PVWP01000007">
    <property type="protein sequence ID" value="PSB37036.1"/>
    <property type="molecule type" value="Genomic_DNA"/>
</dbReference>
<evidence type="ECO:0000313" key="3">
    <source>
        <dbReference type="Proteomes" id="UP000238218"/>
    </source>
</evidence>
<reference evidence="2 3" key="2">
    <citation type="submission" date="2018-03" db="EMBL/GenBank/DDBJ databases">
        <title>The ancient ancestry and fast evolution of plastids.</title>
        <authorList>
            <person name="Moore K.R."/>
            <person name="Magnabosco C."/>
            <person name="Momper L."/>
            <person name="Gold D.A."/>
            <person name="Bosak T."/>
            <person name="Fournier G.P."/>
        </authorList>
    </citation>
    <scope>NUCLEOTIDE SEQUENCE [LARGE SCALE GENOMIC DNA]</scope>
    <source>
        <strain evidence="2 3">CCALA 015</strain>
    </source>
</reference>
<gene>
    <name evidence="2" type="ORF">C7B81_11535</name>
</gene>
<dbReference type="Gene3D" id="3.90.1200.10">
    <property type="match status" value="1"/>
</dbReference>
<dbReference type="GO" id="GO:0016301">
    <property type="term" value="F:kinase activity"/>
    <property type="evidence" value="ECO:0007669"/>
    <property type="project" value="UniProtKB-KW"/>
</dbReference>
<name>A0ABX5F693_9CHRO</name>
<proteinExistence type="inferred from homology"/>
<comment type="similarity">
    <text evidence="1">Belongs to the fructosamine kinase family.</text>
</comment>
<dbReference type="InterPro" id="IPR016477">
    <property type="entry name" value="Fructo-/Ketosamine-3-kinase"/>
</dbReference>
<dbReference type="PANTHER" id="PTHR12149">
    <property type="entry name" value="FRUCTOSAMINE 3 KINASE-RELATED PROTEIN"/>
    <property type="match status" value="1"/>
</dbReference>
<comment type="caution">
    <text evidence="2">The sequence shown here is derived from an EMBL/GenBank/DDBJ whole genome shotgun (WGS) entry which is preliminary data.</text>
</comment>
<evidence type="ECO:0000313" key="2">
    <source>
        <dbReference type="EMBL" id="PSB37036.1"/>
    </source>
</evidence>
<keyword evidence="1 2" id="KW-0418">Kinase</keyword>
<sequence>MAHPATLIPWLAEQLGVEPVGWTPVGGGCIHNAWRLDLADGRRLFAKTNAASSLPLLEAEADGLRALAAAAGDEGPRVPVPLACGMSGPSTVLVLPWLDLARGRSAAHEPQWRRLGAALAALHRRSLTRRCVAEDRVGAAFGWPRDNVIGSFPQRNGWEADWGRFFVQRRLAPQLEHLARSGQPLRQASVLLERAGQWLADHHPDPCLVHGDLWSGNAAISGDGQGVIFDPAVHRADREVDLAMARLFGGFPEAFFEGYQHTWPLPSGHRARRDLYNLYHLLNHANLFGGSYVGQSAACLDALVERGERADGA</sequence>
<protein>
    <submittedName>
        <fullName evidence="2">Fructosamine kinase</fullName>
    </submittedName>
</protein>
<dbReference type="Pfam" id="PF03881">
    <property type="entry name" value="Fructosamin_kin"/>
    <property type="match status" value="1"/>
</dbReference>
<dbReference type="Gene3D" id="3.30.200.20">
    <property type="entry name" value="Phosphorylase Kinase, domain 1"/>
    <property type="match status" value="1"/>
</dbReference>